<feature type="non-terminal residue" evidence="2">
    <location>
        <position position="1602"/>
    </location>
</feature>
<reference evidence="2 3" key="1">
    <citation type="journal article" date="2018" name="G3 (Bethesda)">
        <title>A High-Quality Reference Genome for the Invasive Mosquitofish Gambusia affinis Using a Chicago Library.</title>
        <authorList>
            <person name="Hoffberg S.L."/>
            <person name="Troendle N.J."/>
            <person name="Glenn T.C."/>
            <person name="Mahmud O."/>
            <person name="Louha S."/>
            <person name="Chalopin D."/>
            <person name="Bennetzen J.L."/>
            <person name="Mauricio R."/>
        </authorList>
    </citation>
    <scope>NUCLEOTIDE SEQUENCE [LARGE SCALE GENOMIC DNA]</scope>
    <source>
        <strain evidence="2">NE01/NJP1002.9</strain>
        <tissue evidence="2">Muscle</tissue>
    </source>
</reference>
<dbReference type="EMBL" id="NHOQ01002573">
    <property type="protein sequence ID" value="PWA15753.1"/>
    <property type="molecule type" value="Genomic_DNA"/>
</dbReference>
<evidence type="ECO:0000313" key="3">
    <source>
        <dbReference type="Proteomes" id="UP000250572"/>
    </source>
</evidence>
<accession>A0A315UWM1</accession>
<name>A0A315UWM1_GAMAF</name>
<proteinExistence type="predicted"/>
<feature type="compositionally biased region" description="Polar residues" evidence="1">
    <location>
        <begin position="1521"/>
        <end position="1539"/>
    </location>
</feature>
<dbReference type="GO" id="GO:0003697">
    <property type="term" value="F:single-stranded DNA binding"/>
    <property type="evidence" value="ECO:0007669"/>
    <property type="project" value="TreeGrafter"/>
</dbReference>
<dbReference type="Proteomes" id="UP000250572">
    <property type="component" value="Unassembled WGS sequence"/>
</dbReference>
<evidence type="ECO:0000313" key="2">
    <source>
        <dbReference type="EMBL" id="PWA15753.1"/>
    </source>
</evidence>
<feature type="compositionally biased region" description="Polar residues" evidence="1">
    <location>
        <begin position="577"/>
        <end position="592"/>
    </location>
</feature>
<feature type="region of interest" description="Disordered" evidence="1">
    <location>
        <begin position="1521"/>
        <end position="1565"/>
    </location>
</feature>
<comment type="caution">
    <text evidence="2">The sequence shown here is derived from an EMBL/GenBank/DDBJ whole genome shotgun (WGS) entry which is preliminary data.</text>
</comment>
<organism evidence="2 3">
    <name type="scientific">Gambusia affinis</name>
    <name type="common">Western mosquitofish</name>
    <name type="synonym">Heterandria affinis</name>
    <dbReference type="NCBI Taxonomy" id="33528"/>
    <lineage>
        <taxon>Eukaryota</taxon>
        <taxon>Metazoa</taxon>
        <taxon>Chordata</taxon>
        <taxon>Craniata</taxon>
        <taxon>Vertebrata</taxon>
        <taxon>Euteleostomi</taxon>
        <taxon>Actinopterygii</taxon>
        <taxon>Neopterygii</taxon>
        <taxon>Teleostei</taxon>
        <taxon>Neoteleostei</taxon>
        <taxon>Acanthomorphata</taxon>
        <taxon>Ovalentaria</taxon>
        <taxon>Atherinomorphae</taxon>
        <taxon>Cyprinodontiformes</taxon>
        <taxon>Poeciliidae</taxon>
        <taxon>Poeciliinae</taxon>
        <taxon>Gambusia</taxon>
    </lineage>
</organism>
<dbReference type="Pfam" id="PF17825">
    <property type="entry name" value="DUF5587"/>
    <property type="match status" value="2"/>
</dbReference>
<gene>
    <name evidence="2" type="ORF">CCH79_00008992</name>
</gene>
<keyword evidence="3" id="KW-1185">Reference proteome</keyword>
<evidence type="ECO:0008006" key="4">
    <source>
        <dbReference type="Google" id="ProtNLM"/>
    </source>
</evidence>
<protein>
    <recommendedName>
        <fullName evidence="4">Protein shortage in chiasmata 1 ortholog</fullName>
    </recommendedName>
</protein>
<evidence type="ECO:0000256" key="1">
    <source>
        <dbReference type="SAM" id="MobiDB-lite"/>
    </source>
</evidence>
<dbReference type="STRING" id="33528.ENSGAFP00000024842"/>
<feature type="non-terminal residue" evidence="2">
    <location>
        <position position="1"/>
    </location>
</feature>
<dbReference type="PANTHER" id="PTHR35668:SF1">
    <property type="entry name" value="PROTEIN SHORTAGE IN CHIASMATA 1 ORTHOLOG"/>
    <property type="match status" value="1"/>
</dbReference>
<feature type="region of interest" description="Disordered" evidence="1">
    <location>
        <begin position="577"/>
        <end position="632"/>
    </location>
</feature>
<feature type="region of interest" description="Disordered" evidence="1">
    <location>
        <begin position="686"/>
        <end position="719"/>
    </location>
</feature>
<dbReference type="GO" id="GO:0000712">
    <property type="term" value="P:resolution of meiotic recombination intermediates"/>
    <property type="evidence" value="ECO:0007669"/>
    <property type="project" value="InterPro"/>
</dbReference>
<sequence>HRPAFRATFGLTTPNNDELFLRALCGLHAPDPGVLREDTMAAALPSKRSSLHLLSSGVHRLSVTCDKNASNELFSAVRFKALDYVFEASTTLKISINLLSLPAPYVTGTSDLYPHSGRLPDDTYRKPWIRGKVISSCKLFVSGSVLDDLGQKNQPANSLERFIVEKDVEIVPSSNPDSFDEDQFIFLLNKQINDSCQETFSKCRPDETSPETKCKDLFVSEDFIAPDLVAELKRHLPSLKAKLSRLKTLPVSDPLLNSTGISISEDVMFRCSTDPESFLLPPELLVTRIMFHPSCFRRCESYKKPADAISDVACGDFQDQFLKLPLLQTESLLLPPVVDSSQLKTQNFTTFSGVGGCVNISPEPVDEECSVLDLLRRTSLSKSPVEISQFDLQQKQIKEKRQSGKLTQSGCSAGTELDFILSPIPKKNRTHIRLSTSHLQEEKLSPFTPTSFLSTRTKNEMKKTVWSSEKHLTSVLRFLLSEPALHEPASGFHPLREALGVIKLEKQSFSSAVDKLELRLETEKPEIILGKNLELIEKMTTEVPTNRQNEKEDFSRMIPEHEEVEFLHVDSPNNANLLKQSPVGSSRFSSSKLIVGPNSRERSTTSTGPEETRSEPAAGSPAPLNISSGAADWFRSSGGSGCSLPSRSNAGDNQKSLIFTKHQPEKNLDPLSDFMTLRSQQLAAAGATTSISAVPEEEEEEVNQPEQQHHHHPEEMKTTDRKPAYVSLAVMGDAVREQNPAAVRAGRIDGRPVGDSDLKHYSRVIQVQPTESQRRVYCELLAVAQPCLSSARQLGLHFPSWGNFSCLSPDQTNFLLKQQDRALSRTPAGSSELVRDQEQLFNLAALIHVLVTFKELLLKCDLSIAVEYLTKAAETCEDHRLMQLRKRLQIILFLSHRKEEPDFKLLELQKLLAEILQTRKGSNSTEKILVILSVESHENSSKVISSLSRVTGAAVSSVCPDEEKKKLNGASVVSRVCGSDCVLVFEENIGPDFPWSCFSVLVEFDHPGPSRWSQICSDRSISRLSFITSLSDSDSEKICWRLEENVPFVLLVTEGLLNYPLLLQTLESSFSVTVMERSHSLTLQKLGGIHNYTVITVDESTAIVIQEQDELGQDRASERLVMRLSALSLQYSCCWLILHCPDGRGGGFSSETFNNLVLVYSSLVLFGMKSEELDVKVLIVSEVLEMAEFINRICFSSLMSKYGDPVSYLDRDWLTVSPSQEESCLSQFPCVSPLVGQLMLSRAPSLQWLLGADLPQLSQLLPEVPQKVLKLFSDITSLYLSNTEPATPQIKETNQQPFRTAQTFGAESGFMNLLHPEPNSSFLCDAMNPEDLFPNQNPESSNLKLDLNGSFGSPVKDWTGPDPWKEEERLPAWRGRAGAAGRIVERDSDLWAPRDSPDISYLQTSNSPVLLDSRFSSSHTSYSDLQHPHSAHFIFSQSPPTAAILDQSYYSVTSSGSFGSKFWSGQERKRSGDAAGLVGSALKRGRLSYEKVPGRKDGQTRLKLNPLIVVSQRVKRVLICTSQQTEASSPRNDPQTKSPGDSRPPASHRRAAINNPPPSFLRLGPAFRAAAGQRERNGSFYYLLRNKSSWSGGQRSLSLRAR</sequence>
<dbReference type="InterPro" id="IPR039991">
    <property type="entry name" value="SHOC1"/>
</dbReference>
<dbReference type="GO" id="GO:0000794">
    <property type="term" value="C:condensed nuclear chromosome"/>
    <property type="evidence" value="ECO:0007669"/>
    <property type="project" value="InterPro"/>
</dbReference>
<dbReference type="PANTHER" id="PTHR35668">
    <property type="entry name" value="PROTEIN SHORTAGE IN CHIASMATA 1 ORTHOLOG"/>
    <property type="match status" value="1"/>
</dbReference>
<dbReference type="GO" id="GO:0016887">
    <property type="term" value="F:ATP hydrolysis activity"/>
    <property type="evidence" value="ECO:0007669"/>
    <property type="project" value="InterPro"/>
</dbReference>